<dbReference type="OrthoDB" id="3264987at2759"/>
<feature type="compositionally biased region" description="Polar residues" evidence="1">
    <location>
        <begin position="51"/>
        <end position="77"/>
    </location>
</feature>
<gene>
    <name evidence="3" type="ORF">RHS03_07801</name>
</gene>
<comment type="caution">
    <text evidence="3">The sequence shown here is derived from an EMBL/GenBank/DDBJ whole genome shotgun (WGS) entry which is preliminary data.</text>
</comment>
<feature type="compositionally biased region" description="Basic residues" evidence="1">
    <location>
        <begin position="131"/>
        <end position="145"/>
    </location>
</feature>
<feature type="non-terminal residue" evidence="3">
    <location>
        <position position="1"/>
    </location>
</feature>
<feature type="compositionally biased region" description="Low complexity" evidence="1">
    <location>
        <begin position="202"/>
        <end position="219"/>
    </location>
</feature>
<feature type="compositionally biased region" description="Polar residues" evidence="1">
    <location>
        <begin position="7"/>
        <end position="25"/>
    </location>
</feature>
<feature type="compositionally biased region" description="Basic residues" evidence="1">
    <location>
        <begin position="304"/>
        <end position="319"/>
    </location>
</feature>
<evidence type="ECO:0000256" key="1">
    <source>
        <dbReference type="SAM" id="MobiDB-lite"/>
    </source>
</evidence>
<name>A0A8H7LP21_9AGAM</name>
<evidence type="ECO:0000313" key="4">
    <source>
        <dbReference type="Proteomes" id="UP000602905"/>
    </source>
</evidence>
<feature type="region of interest" description="Disordered" evidence="1">
    <location>
        <begin position="1"/>
        <end position="172"/>
    </location>
</feature>
<dbReference type="Pfam" id="PF09994">
    <property type="entry name" value="T6SS_Tle1-like_cat"/>
    <property type="match status" value="1"/>
</dbReference>
<feature type="compositionally biased region" description="Basic and acidic residues" evidence="1">
    <location>
        <begin position="84"/>
        <end position="101"/>
    </location>
</feature>
<dbReference type="PANTHER" id="PTHR33840">
    <property type="match status" value="1"/>
</dbReference>
<feature type="compositionally biased region" description="Acidic residues" evidence="1">
    <location>
        <begin position="116"/>
        <end position="126"/>
    </location>
</feature>
<accession>A0A8H7LP21</accession>
<reference evidence="3" key="1">
    <citation type="submission" date="2020-09" db="EMBL/GenBank/DDBJ databases">
        <title>Comparative genome analyses of four rice-infecting Rhizoctonia solani isolates reveal extensive enrichment of homogalacturonan modification genes.</title>
        <authorList>
            <person name="Lee D.-Y."/>
            <person name="Jeon J."/>
            <person name="Kim K.-T."/>
            <person name="Cheong K."/>
            <person name="Song H."/>
            <person name="Choi G."/>
            <person name="Ko J."/>
            <person name="Opiyo S.O."/>
            <person name="Zuo S."/>
            <person name="Madhav S."/>
            <person name="Lee Y.-H."/>
            <person name="Wang G.-L."/>
        </authorList>
    </citation>
    <scope>NUCLEOTIDE SEQUENCE</scope>
    <source>
        <strain evidence="3">AG1-IA WGL</strain>
    </source>
</reference>
<proteinExistence type="predicted"/>
<evidence type="ECO:0000313" key="3">
    <source>
        <dbReference type="EMBL" id="KAF8697099.1"/>
    </source>
</evidence>
<feature type="compositionally biased region" description="Low complexity" evidence="1">
    <location>
        <begin position="233"/>
        <end position="245"/>
    </location>
</feature>
<protein>
    <recommendedName>
        <fullName evidence="2">T6SS Phospholipase effector Tle1-like catalytic domain-containing protein</fullName>
    </recommendedName>
</protein>
<sequence>MTEPGETKNQATAPATVNSSSSSNQKLRRPKEKQASRVVDEDEDTEPLVQATASSNVKSQEQIIPNNAEVNLDSNVNVIKRGLQPKEPKARPTAEDLHSIQEPDWSSPAKLPFAPQEDDMDSDEGEDCKITTRKKNKATASRKRKARDDDAVSKVEIPAPKKGKGETGAALKTPACTKLIKNFETPLPASPLHAARVTQAKTLSSQGTSSSTSIPTTKSVPAPVMSKAEIRKAATNKAAATQAANKKAKEDQDKVKRQSQRFRGHFTALSRPTSMSPEAASQLEKRLATSAQPPKGCVQDKSTAKNKLKRTKKPVTGRHHAQFRRVLGRLSGSSLVVHSDITHFRHALALDECRVKFLPKHVEEFCIAEHSQEYVWFAGTHSDIGGGNKANPTLDRGGEPLKWMMEEAHEKGLSVQLHDVKIGIPHAKVTESMGVSSLMGFFYMILEYAPFLCWKEHLSNGETRSRWWFHNKRAREVLPYQSIHWTVKASLNQGENKPNTANKTYSPKAVLLDGQLTEEEKKKGIQKTIEWGKLPMGYQTERKPACMDDYQFTRMVDILKDECGHADKVWFERLQKHVLVDNPGKPDAIWVYGGPQFLDRLFKTYPDQQDTAKIARAIDMILPRTILLLKSWAEDNINSNPSKPTTWARIKGWLGLSSKDVDEPNSVDAQWNWDRIPKEARSMALAREVTNILSDVMETRTFTQIIHDASETIAYGIAAMFDQLTGGFGARIESAAPWEKEKTVLAEGALNVILSLFRLGNYAPREAFRCEGITVHIRPLICAKDKHPKLSLQAMRTTALLMQDLYCGQSVADTEIIPDLVRIMRDYMAEDDSVKQQLANEASITLATVTKDYMCCRKLGNDSESMEKLFQVLKKGKYVKNVLQIVKNVSVHFSDLVDEHEDGSFTLVDPASQ</sequence>
<dbReference type="EMBL" id="JACYCD010000318">
    <property type="protein sequence ID" value="KAF8697099.1"/>
    <property type="molecule type" value="Genomic_DNA"/>
</dbReference>
<dbReference type="AlphaFoldDB" id="A0A8H7LP21"/>
<feature type="compositionally biased region" description="Basic and acidic residues" evidence="1">
    <location>
        <begin position="247"/>
        <end position="256"/>
    </location>
</feature>
<feature type="domain" description="T6SS Phospholipase effector Tle1-like catalytic" evidence="2">
    <location>
        <begin position="337"/>
        <end position="407"/>
    </location>
</feature>
<feature type="region of interest" description="Disordered" evidence="1">
    <location>
        <begin position="186"/>
        <end position="319"/>
    </location>
</feature>
<dbReference type="InterPro" id="IPR018712">
    <property type="entry name" value="Tle1-like_cat"/>
</dbReference>
<evidence type="ECO:0000259" key="2">
    <source>
        <dbReference type="Pfam" id="PF09994"/>
    </source>
</evidence>
<organism evidence="3 4">
    <name type="scientific">Rhizoctonia solani</name>
    <dbReference type="NCBI Taxonomy" id="456999"/>
    <lineage>
        <taxon>Eukaryota</taxon>
        <taxon>Fungi</taxon>
        <taxon>Dikarya</taxon>
        <taxon>Basidiomycota</taxon>
        <taxon>Agaricomycotina</taxon>
        <taxon>Agaricomycetes</taxon>
        <taxon>Cantharellales</taxon>
        <taxon>Ceratobasidiaceae</taxon>
        <taxon>Rhizoctonia</taxon>
    </lineage>
</organism>
<dbReference type="PANTHER" id="PTHR33840:SF2">
    <property type="entry name" value="TLE1 PHOSPHOLIPASE DOMAIN-CONTAINING PROTEIN"/>
    <property type="match status" value="1"/>
</dbReference>
<dbReference type="Proteomes" id="UP000602905">
    <property type="component" value="Unassembled WGS sequence"/>
</dbReference>